<dbReference type="GO" id="GO:0000786">
    <property type="term" value="C:nucleosome"/>
    <property type="evidence" value="ECO:0007669"/>
    <property type="project" value="UniProtKB-KW"/>
</dbReference>
<sequence>MITLIEVGITSQDSLQMYDLLANELGLIYKCSVEIIPYVMTWDGIVTKYHKLHLKRLEIPMNVEAYIQSIVIKMTVETISFDRRRGLESGLNAEESWERASMGVIMRAEMHEEPTPPLKQASRGEDGEEPPININEESDLEEETIEVEETARKSTGGKAPRKQLATKAARKSSVAPGTVALKEIRRYQKSTELLIRKLPFQRFCRAITQQFKTDSRFQASALASLHEATEAFLVGIFEDANCCATHAKRVTVMSRDIQLVAKLRGRELKAFAR</sequence>
<dbReference type="InterPro" id="IPR009072">
    <property type="entry name" value="Histone-fold"/>
</dbReference>
<dbReference type="SMART" id="SM00428">
    <property type="entry name" value="H3"/>
    <property type="match status" value="1"/>
</dbReference>
<dbReference type="PROSITE" id="PS00322">
    <property type="entry name" value="HISTONE_H3_1"/>
    <property type="match status" value="1"/>
</dbReference>
<evidence type="ECO:0000313" key="11">
    <source>
        <dbReference type="Proteomes" id="UP000292282"/>
    </source>
</evidence>
<dbReference type="OrthoDB" id="842664at2759"/>
<dbReference type="VEuPathDB" id="MicrosporidiaDB:CWI38_0204p0020"/>
<dbReference type="Pfam" id="PF00125">
    <property type="entry name" value="Histone"/>
    <property type="match status" value="1"/>
</dbReference>
<dbReference type="FunFam" id="1.10.20.10:FF:000085">
    <property type="entry name" value="Histone H3.2"/>
    <property type="match status" value="1"/>
</dbReference>
<accession>A0A4V2JY51</accession>
<comment type="subcellular location">
    <subcellularLocation>
        <location evidence="2">Chromosome</location>
    </subcellularLocation>
    <subcellularLocation>
        <location evidence="1">Nucleus</location>
    </subcellularLocation>
</comment>
<keyword evidence="7" id="KW-0544">Nucleosome core</keyword>
<evidence type="ECO:0000259" key="9">
    <source>
        <dbReference type="Pfam" id="PF00125"/>
    </source>
</evidence>
<proteinExistence type="inferred from homology"/>
<dbReference type="AlphaFoldDB" id="A0A4V2JY51"/>
<evidence type="ECO:0000256" key="1">
    <source>
        <dbReference type="ARBA" id="ARBA00004123"/>
    </source>
</evidence>
<comment type="similarity">
    <text evidence="3">Belongs to the histone H3 family.</text>
</comment>
<dbReference type="CDD" id="cd22911">
    <property type="entry name" value="HFD_H3"/>
    <property type="match status" value="1"/>
</dbReference>
<dbReference type="InterPro" id="IPR007125">
    <property type="entry name" value="H2A/H2B/H3"/>
</dbReference>
<dbReference type="GO" id="GO:0046982">
    <property type="term" value="F:protein heterodimerization activity"/>
    <property type="evidence" value="ECO:0007669"/>
    <property type="project" value="InterPro"/>
</dbReference>
<comment type="caution">
    <text evidence="10">The sequence shown here is derived from an EMBL/GenBank/DDBJ whole genome shotgun (WGS) entry which is preliminary data.</text>
</comment>
<dbReference type="GO" id="GO:0005634">
    <property type="term" value="C:nucleus"/>
    <property type="evidence" value="ECO:0007669"/>
    <property type="project" value="UniProtKB-SubCell"/>
</dbReference>
<evidence type="ECO:0000256" key="7">
    <source>
        <dbReference type="ARBA" id="ARBA00023269"/>
    </source>
</evidence>
<evidence type="ECO:0000256" key="4">
    <source>
        <dbReference type="ARBA" id="ARBA00022454"/>
    </source>
</evidence>
<dbReference type="Proteomes" id="UP000292282">
    <property type="component" value="Unassembled WGS sequence"/>
</dbReference>
<keyword evidence="6" id="KW-0539">Nucleus</keyword>
<protein>
    <submittedName>
        <fullName evidence="10">Histone H2A/H2B/H3/H4</fullName>
    </submittedName>
</protein>
<evidence type="ECO:0000256" key="3">
    <source>
        <dbReference type="ARBA" id="ARBA00010343"/>
    </source>
</evidence>
<evidence type="ECO:0000256" key="6">
    <source>
        <dbReference type="ARBA" id="ARBA00023242"/>
    </source>
</evidence>
<evidence type="ECO:0000313" key="10">
    <source>
        <dbReference type="EMBL" id="TBU19526.1"/>
    </source>
</evidence>
<evidence type="ECO:0000256" key="2">
    <source>
        <dbReference type="ARBA" id="ARBA00004286"/>
    </source>
</evidence>
<dbReference type="SUPFAM" id="SSF47113">
    <property type="entry name" value="Histone-fold"/>
    <property type="match status" value="1"/>
</dbReference>
<name>A0A4V2JY51_9MICR</name>
<dbReference type="PANTHER" id="PTHR11426">
    <property type="entry name" value="HISTONE H3"/>
    <property type="match status" value="1"/>
</dbReference>
<feature type="region of interest" description="Disordered" evidence="8">
    <location>
        <begin position="112"/>
        <end position="170"/>
    </location>
</feature>
<dbReference type="STRING" id="1176355.A0A4V2JY51"/>
<keyword evidence="11" id="KW-1185">Reference proteome</keyword>
<dbReference type="Gene3D" id="1.10.20.10">
    <property type="entry name" value="Histone, subunit A"/>
    <property type="match status" value="1"/>
</dbReference>
<dbReference type="InterPro" id="IPR000164">
    <property type="entry name" value="Histone_H3/CENP-A"/>
</dbReference>
<evidence type="ECO:0000256" key="5">
    <source>
        <dbReference type="ARBA" id="ARBA00023125"/>
    </source>
</evidence>
<evidence type="ECO:0000256" key="8">
    <source>
        <dbReference type="SAM" id="MobiDB-lite"/>
    </source>
</evidence>
<feature type="compositionally biased region" description="Acidic residues" evidence="8">
    <location>
        <begin position="136"/>
        <end position="148"/>
    </location>
</feature>
<dbReference type="EMBL" id="PITK01000204">
    <property type="protein sequence ID" value="TBU19526.1"/>
    <property type="molecule type" value="Genomic_DNA"/>
</dbReference>
<dbReference type="GO" id="GO:0003677">
    <property type="term" value="F:DNA binding"/>
    <property type="evidence" value="ECO:0007669"/>
    <property type="project" value="UniProtKB-KW"/>
</dbReference>
<gene>
    <name evidence="10" type="ORF">CWI38_0204p0020</name>
</gene>
<feature type="domain" description="Core Histone H2A/H2B/H3" evidence="9">
    <location>
        <begin position="176"/>
        <end position="263"/>
    </location>
</feature>
<dbReference type="GO" id="GO:0030527">
    <property type="term" value="F:structural constituent of chromatin"/>
    <property type="evidence" value="ECO:0007669"/>
    <property type="project" value="InterPro"/>
</dbReference>
<organism evidence="10 11">
    <name type="scientific">Hamiltosporidium tvaerminnensis</name>
    <dbReference type="NCBI Taxonomy" id="1176355"/>
    <lineage>
        <taxon>Eukaryota</taxon>
        <taxon>Fungi</taxon>
        <taxon>Fungi incertae sedis</taxon>
        <taxon>Microsporidia</taxon>
        <taxon>Dubosqiidae</taxon>
        <taxon>Hamiltosporidium</taxon>
    </lineage>
</organism>
<reference evidence="10 11" key="1">
    <citation type="submission" date="2017-12" db="EMBL/GenBank/DDBJ databases">
        <authorList>
            <person name="Pombert J.-F."/>
            <person name="Haag K.L."/>
            <person name="Ebert D."/>
        </authorList>
    </citation>
    <scope>NUCLEOTIDE SEQUENCE [LARGE SCALE GENOMIC DNA]</scope>
    <source>
        <strain evidence="10">IL-G-3</strain>
    </source>
</reference>
<keyword evidence="4" id="KW-0158">Chromosome</keyword>
<dbReference type="PRINTS" id="PR00622">
    <property type="entry name" value="HISTONEH3"/>
</dbReference>
<keyword evidence="5" id="KW-0238">DNA-binding</keyword>